<evidence type="ECO:0000256" key="7">
    <source>
        <dbReference type="ARBA" id="ARBA00022840"/>
    </source>
</evidence>
<dbReference type="PROSITE" id="PS00152">
    <property type="entry name" value="ATPASE_ALPHA_BETA"/>
    <property type="match status" value="1"/>
</dbReference>
<evidence type="ECO:0000256" key="12">
    <source>
        <dbReference type="ARBA" id="ARBA00023310"/>
    </source>
</evidence>
<evidence type="ECO:0000313" key="18">
    <source>
        <dbReference type="EMBL" id="SMF81328.1"/>
    </source>
</evidence>
<evidence type="ECO:0000256" key="11">
    <source>
        <dbReference type="ARBA" id="ARBA00023196"/>
    </source>
</evidence>
<dbReference type="STRING" id="560819.SAMN05428998_14326"/>
<dbReference type="GO" id="GO:0045259">
    <property type="term" value="C:proton-transporting ATP synthase complex"/>
    <property type="evidence" value="ECO:0007669"/>
    <property type="project" value="UniProtKB-KW"/>
</dbReference>
<dbReference type="PANTHER" id="PTHR48082:SF2">
    <property type="entry name" value="ATP SYNTHASE SUBUNIT ALPHA, MITOCHONDRIAL"/>
    <property type="match status" value="1"/>
</dbReference>
<comment type="similarity">
    <text evidence="3 14">Belongs to the ATPase alpha/beta chains family.</text>
</comment>
<dbReference type="GO" id="GO:0046933">
    <property type="term" value="F:proton-transporting ATP synthase activity, rotational mechanism"/>
    <property type="evidence" value="ECO:0007669"/>
    <property type="project" value="UniProtKB-UniRule"/>
</dbReference>
<keyword evidence="5 14" id="KW-0547">Nucleotide-binding</keyword>
<evidence type="ECO:0000259" key="16">
    <source>
        <dbReference type="Pfam" id="PF00306"/>
    </source>
</evidence>
<dbReference type="SUPFAM" id="SSF47917">
    <property type="entry name" value="C-terminal domain of alpha and beta subunits of F1 ATP synthase"/>
    <property type="match status" value="1"/>
</dbReference>
<keyword evidence="19" id="KW-1185">Reference proteome</keyword>
<evidence type="ECO:0000256" key="1">
    <source>
        <dbReference type="ARBA" id="ARBA00003784"/>
    </source>
</evidence>
<dbReference type="InterPro" id="IPR000194">
    <property type="entry name" value="ATPase_F1/V1/A1_a/bsu_nucl-bd"/>
</dbReference>
<keyword evidence="14" id="KW-1003">Cell membrane</keyword>
<dbReference type="InterPro" id="IPR005294">
    <property type="entry name" value="ATP_synth_F1_asu"/>
</dbReference>
<dbReference type="CDD" id="cd18116">
    <property type="entry name" value="ATP-synt_F1_alpha_N"/>
    <property type="match status" value="1"/>
</dbReference>
<evidence type="ECO:0000256" key="6">
    <source>
        <dbReference type="ARBA" id="ARBA00022781"/>
    </source>
</evidence>
<keyword evidence="11 14" id="KW-0139">CF(1)</keyword>
<keyword evidence="6 14" id="KW-0375">Hydrogen ion transport</keyword>
<evidence type="ECO:0000259" key="17">
    <source>
        <dbReference type="Pfam" id="PF02874"/>
    </source>
</evidence>
<keyword evidence="12 14" id="KW-0066">ATP synthesis</keyword>
<dbReference type="Gene3D" id="3.40.50.300">
    <property type="entry name" value="P-loop containing nucleotide triphosphate hydrolases"/>
    <property type="match status" value="1"/>
</dbReference>
<dbReference type="InterPro" id="IPR033732">
    <property type="entry name" value="ATP_synth_F1_a_nt-bd_dom"/>
</dbReference>
<keyword evidence="9 14" id="KW-0406">Ion transport</keyword>
<dbReference type="RefSeq" id="WP_085126654.1">
    <property type="nucleotide sequence ID" value="NZ_FWZX01000043.1"/>
</dbReference>
<organism evidence="18 19">
    <name type="scientific">Tistlia consotensis USBA 355</name>
    <dbReference type="NCBI Taxonomy" id="560819"/>
    <lineage>
        <taxon>Bacteria</taxon>
        <taxon>Pseudomonadati</taxon>
        <taxon>Pseudomonadota</taxon>
        <taxon>Alphaproteobacteria</taxon>
        <taxon>Rhodospirillales</taxon>
        <taxon>Rhodovibrionaceae</taxon>
        <taxon>Tistlia</taxon>
    </lineage>
</organism>
<comment type="function">
    <text evidence="1 14">Produces ATP from ADP in the presence of a proton gradient across the membrane. The alpha chain is a regulatory subunit.</text>
</comment>
<dbReference type="InterPro" id="IPR036121">
    <property type="entry name" value="ATPase_F1/V1/A1_a/bsu_N_sf"/>
</dbReference>
<dbReference type="NCBIfam" id="NF009884">
    <property type="entry name" value="PRK13343.1"/>
    <property type="match status" value="1"/>
</dbReference>
<comment type="catalytic activity">
    <reaction evidence="14">
        <text>ATP + H2O + 4 H(+)(in) = ADP + phosphate + 5 H(+)(out)</text>
        <dbReference type="Rhea" id="RHEA:57720"/>
        <dbReference type="ChEBI" id="CHEBI:15377"/>
        <dbReference type="ChEBI" id="CHEBI:15378"/>
        <dbReference type="ChEBI" id="CHEBI:30616"/>
        <dbReference type="ChEBI" id="CHEBI:43474"/>
        <dbReference type="ChEBI" id="CHEBI:456216"/>
        <dbReference type="EC" id="7.1.2.2"/>
    </reaction>
</comment>
<feature type="domain" description="ATPase F1/V1/A1 complex alpha/beta subunit nucleotide-binding" evidence="15">
    <location>
        <begin position="163"/>
        <end position="378"/>
    </location>
</feature>
<dbReference type="Gene3D" id="1.20.150.20">
    <property type="entry name" value="ATP synthase alpha/beta chain, C-terminal domain"/>
    <property type="match status" value="1"/>
</dbReference>
<dbReference type="InterPro" id="IPR000793">
    <property type="entry name" value="ATP_synth_asu_C"/>
</dbReference>
<dbReference type="InterPro" id="IPR020003">
    <property type="entry name" value="ATPase_a/bsu_AS"/>
</dbReference>
<keyword evidence="7 14" id="KW-0067">ATP-binding</keyword>
<dbReference type="InterPro" id="IPR023366">
    <property type="entry name" value="ATP_synth_asu-like_sf"/>
</dbReference>
<keyword evidence="8 14" id="KW-1278">Translocase</keyword>
<protein>
    <recommendedName>
        <fullName evidence="14">ATP synthase subunit alpha</fullName>
        <ecNumber evidence="14">7.1.2.2</ecNumber>
    </recommendedName>
    <alternativeName>
        <fullName evidence="14">ATP synthase F1 sector subunit alpha</fullName>
    </alternativeName>
    <alternativeName>
        <fullName evidence="14">F-ATPase subunit alpha</fullName>
    </alternativeName>
</protein>
<dbReference type="InterPro" id="IPR027417">
    <property type="entry name" value="P-loop_NTPase"/>
</dbReference>
<dbReference type="GO" id="GO:0005886">
    <property type="term" value="C:plasma membrane"/>
    <property type="evidence" value="ECO:0007669"/>
    <property type="project" value="UniProtKB-SubCell"/>
</dbReference>
<evidence type="ECO:0000256" key="3">
    <source>
        <dbReference type="ARBA" id="ARBA00008936"/>
    </source>
</evidence>
<proteinExistence type="inferred from homology"/>
<evidence type="ECO:0000256" key="5">
    <source>
        <dbReference type="ARBA" id="ARBA00022741"/>
    </source>
</evidence>
<feature type="domain" description="ATP synthase alpha subunit C-terminal" evidence="16">
    <location>
        <begin position="385"/>
        <end position="481"/>
    </location>
</feature>
<keyword evidence="10 14" id="KW-0472">Membrane</keyword>
<evidence type="ECO:0000256" key="4">
    <source>
        <dbReference type="ARBA" id="ARBA00022448"/>
    </source>
</evidence>
<feature type="domain" description="ATPase F1/V1/A1 complex alpha/beta subunit N-terminal" evidence="17">
    <location>
        <begin position="40"/>
        <end position="106"/>
    </location>
</feature>
<feature type="site" description="Required for activity" evidence="14">
    <location>
        <position position="376"/>
    </location>
</feature>
<name>A0A1Y6CXA5_9PROT</name>
<dbReference type="InterPro" id="IPR038376">
    <property type="entry name" value="ATP_synth_asu_C_sf"/>
</dbReference>
<evidence type="ECO:0000256" key="14">
    <source>
        <dbReference type="HAMAP-Rule" id="MF_01346"/>
    </source>
</evidence>
<evidence type="ECO:0000256" key="10">
    <source>
        <dbReference type="ARBA" id="ARBA00023136"/>
    </source>
</evidence>
<dbReference type="NCBIfam" id="TIGR00962">
    <property type="entry name" value="atpA"/>
    <property type="match status" value="1"/>
</dbReference>
<evidence type="ECO:0000313" key="19">
    <source>
        <dbReference type="Proteomes" id="UP000192917"/>
    </source>
</evidence>
<dbReference type="EMBL" id="FWZX01000043">
    <property type="protein sequence ID" value="SMF81328.1"/>
    <property type="molecule type" value="Genomic_DNA"/>
</dbReference>
<reference evidence="18 19" key="1">
    <citation type="submission" date="2017-04" db="EMBL/GenBank/DDBJ databases">
        <authorList>
            <person name="Afonso C.L."/>
            <person name="Miller P.J."/>
            <person name="Scott M.A."/>
            <person name="Spackman E."/>
            <person name="Goraichik I."/>
            <person name="Dimitrov K.M."/>
            <person name="Suarez D.L."/>
            <person name="Swayne D.E."/>
        </authorList>
    </citation>
    <scope>NUCLEOTIDE SEQUENCE [LARGE SCALE GENOMIC DNA]</scope>
    <source>
        <strain evidence="18 19">USBA 355</strain>
    </source>
</reference>
<dbReference type="HAMAP" id="MF_01346">
    <property type="entry name" value="ATP_synth_alpha_bact"/>
    <property type="match status" value="1"/>
</dbReference>
<evidence type="ECO:0000256" key="2">
    <source>
        <dbReference type="ARBA" id="ARBA00004370"/>
    </source>
</evidence>
<dbReference type="EC" id="7.1.2.2" evidence="14"/>
<comment type="subunit">
    <text evidence="13">F-type ATPases have 2 components, CF(1) - the catalytic core - and CF(0) - the membrane proton channel. CF(1) has five subunits: alpha(3), beta(3), gamma(1), delta(1), epsilon(1). CF(0) has four main subunits: a(1), b(1), b'(1) and c(9-12).</text>
</comment>
<dbReference type="AlphaFoldDB" id="A0A1Y6CXA5"/>
<dbReference type="CDD" id="cd01132">
    <property type="entry name" value="F1-ATPase_alpha_CD"/>
    <property type="match status" value="1"/>
</dbReference>
<dbReference type="FunFam" id="3.40.50.300:FF:004039">
    <property type="entry name" value="ATP synthase subunit alpha, mitochondrial"/>
    <property type="match status" value="1"/>
</dbReference>
<dbReference type="Pfam" id="PF02874">
    <property type="entry name" value="ATP-synt_ab_N"/>
    <property type="match status" value="1"/>
</dbReference>
<dbReference type="GO" id="GO:0043531">
    <property type="term" value="F:ADP binding"/>
    <property type="evidence" value="ECO:0007669"/>
    <property type="project" value="TreeGrafter"/>
</dbReference>
<gene>
    <name evidence="14" type="primary">atpA</name>
    <name evidence="18" type="ORF">SAMN05428998_14326</name>
</gene>
<keyword evidence="4 14" id="KW-0813">Transport</keyword>
<sequence length="525" mass="54876">MTSPSSPDGGTGAPLGAALADWRRSAERRLAEKPAGPRLEETGRVERIGDGIALVSGLDGARAEELLAFPGGVVGLAWTFDAERIGCVLLDPPGALEAGDLVQATGRVASLPVGEALLGRIVDPLGRPLDGGPAIRGERFAPMEQPAPGIIERDLVKVPLETGLTVIDGLFAIGRGQRELIIGDRSTGKTALAVDTIINQKDSGVVSVYVAVGQRSSSVGRVIDAVRSHGNAERTVFVVAEADAPPGQQWLAPFAGFSIAEFFRDRGEDALVVVDDLSKHAAVHRQISLLLRQPPGREAFPGDVFYLHARLLERAAKLSKERGGGSLTALPVAETQAGNLTAYIPTNLISITDGQIYLDARLFGEGQKPAVDVGRSVSRVGGKTQRPALRAAAAGLRLDYAQFLELELFSRFGTVSDPRTRRTLEHGRRIRAVLAQDQYAPLGETTQVALLLALGAGQLDALTPGQIARFRVRLAEALTGPPVEASDEAAKAALLERTAALVAEIAGSAPAGAAAPAEPAAEAAG</sequence>
<evidence type="ECO:0000256" key="8">
    <source>
        <dbReference type="ARBA" id="ARBA00022967"/>
    </source>
</evidence>
<accession>A0A1Y6CXA5</accession>
<dbReference type="Gene3D" id="2.40.30.20">
    <property type="match status" value="1"/>
</dbReference>
<dbReference type="Pfam" id="PF00306">
    <property type="entry name" value="ATP-synt_ab_C"/>
    <property type="match status" value="1"/>
</dbReference>
<feature type="binding site" evidence="14">
    <location>
        <begin position="183"/>
        <end position="190"/>
    </location>
    <ligand>
        <name>ATP</name>
        <dbReference type="ChEBI" id="CHEBI:30616"/>
    </ligand>
</feature>
<dbReference type="Pfam" id="PF00006">
    <property type="entry name" value="ATP-synt_ab"/>
    <property type="match status" value="1"/>
</dbReference>
<dbReference type="Proteomes" id="UP000192917">
    <property type="component" value="Unassembled WGS sequence"/>
</dbReference>
<dbReference type="PANTHER" id="PTHR48082">
    <property type="entry name" value="ATP SYNTHASE SUBUNIT ALPHA, MITOCHONDRIAL"/>
    <property type="match status" value="1"/>
</dbReference>
<evidence type="ECO:0000259" key="15">
    <source>
        <dbReference type="Pfam" id="PF00006"/>
    </source>
</evidence>
<dbReference type="SUPFAM" id="SSF52540">
    <property type="entry name" value="P-loop containing nucleoside triphosphate hydrolases"/>
    <property type="match status" value="1"/>
</dbReference>
<dbReference type="SUPFAM" id="SSF50615">
    <property type="entry name" value="N-terminal domain of alpha and beta subunits of F1 ATP synthase"/>
    <property type="match status" value="1"/>
</dbReference>
<comment type="subcellular location">
    <subcellularLocation>
        <location evidence="14">Cell membrane</location>
        <topology evidence="14">Peripheral membrane protein</topology>
    </subcellularLocation>
    <subcellularLocation>
        <location evidence="2">Membrane</location>
    </subcellularLocation>
</comment>
<dbReference type="GO" id="GO:0005524">
    <property type="term" value="F:ATP binding"/>
    <property type="evidence" value="ECO:0007669"/>
    <property type="project" value="UniProtKB-UniRule"/>
</dbReference>
<evidence type="ECO:0000256" key="9">
    <source>
        <dbReference type="ARBA" id="ARBA00023065"/>
    </source>
</evidence>
<evidence type="ECO:0000256" key="13">
    <source>
        <dbReference type="ARBA" id="ARBA00026013"/>
    </source>
</evidence>
<dbReference type="InterPro" id="IPR004100">
    <property type="entry name" value="ATPase_F1/V1/A1_a/bsu_N"/>
</dbReference>